<reference evidence="1 2" key="1">
    <citation type="journal article" date="2012" name="PLoS ONE">
        <title>Edwardsiella comparative phylogenomics reveal the new intra/inter-species taxonomic relationships, virulence evolution and niche adaptation mechanisms.</title>
        <authorList>
            <person name="Yang M."/>
            <person name="Lv Y."/>
            <person name="Xiao J."/>
            <person name="Wu H."/>
            <person name="Zheng H."/>
            <person name="Liu Q."/>
            <person name="Zhang Y."/>
            <person name="Wang Q."/>
        </authorList>
    </citation>
    <scope>NUCLEOTIDE SEQUENCE [LARGE SCALE GENOMIC DNA]</scope>
    <source>
        <strain evidence="2">080813</strain>
    </source>
</reference>
<dbReference type="HOGENOM" id="CLU_3042951_0_0_6"/>
<dbReference type="KEGG" id="ete:ETEE_2387"/>
<gene>
    <name evidence="1" type="ORF">ETEE_2387</name>
</gene>
<dbReference type="Proteomes" id="UP000028681">
    <property type="component" value="Chromosome"/>
</dbReference>
<accession>A0A076LQI1</accession>
<evidence type="ECO:0000313" key="1">
    <source>
        <dbReference type="EMBL" id="AIJ08828.1"/>
    </source>
</evidence>
<dbReference type="EMBL" id="CP006664">
    <property type="protein sequence ID" value="AIJ08828.1"/>
    <property type="molecule type" value="Genomic_DNA"/>
</dbReference>
<evidence type="ECO:0000313" key="2">
    <source>
        <dbReference type="Proteomes" id="UP000028681"/>
    </source>
</evidence>
<dbReference type="AlphaFoldDB" id="A0A076LQI1"/>
<proteinExistence type="predicted"/>
<name>A0A076LQI1_9GAMM</name>
<sequence>MVHRSVPRRRSLCDALRGILLKKNPRYCAGLWSLWVNSSGNLHPYAIRAVPLRE</sequence>
<protein>
    <submittedName>
        <fullName evidence="1">Uncharacterized protein</fullName>
    </submittedName>
</protein>
<organism evidence="1 2">
    <name type="scientific">Edwardsiella anguillarum ET080813</name>
    <dbReference type="NCBI Taxonomy" id="667120"/>
    <lineage>
        <taxon>Bacteria</taxon>
        <taxon>Pseudomonadati</taxon>
        <taxon>Pseudomonadota</taxon>
        <taxon>Gammaproteobacteria</taxon>
        <taxon>Enterobacterales</taxon>
        <taxon>Hafniaceae</taxon>
        <taxon>Edwardsiella</taxon>
    </lineage>
</organism>